<reference evidence="2 3" key="2">
    <citation type="submission" date="2021-08" db="EMBL/GenBank/DDBJ databases">
        <title>Massilia sp. R798.</title>
        <authorList>
            <person name="Baek J.H."/>
            <person name="Jung H.S."/>
            <person name="Kim K.R."/>
            <person name="Jeon C.O."/>
        </authorList>
    </citation>
    <scope>NUCLEOTIDE SEQUENCE [LARGE SCALE GENOMIC DNA]</scope>
    <source>
        <strain evidence="2 3">R798</strain>
    </source>
</reference>
<proteinExistence type="predicted"/>
<gene>
    <name evidence="2" type="ORF">I4X03_008640</name>
</gene>
<evidence type="ECO:0000313" key="3">
    <source>
        <dbReference type="Proteomes" id="UP000809349"/>
    </source>
</evidence>
<keyword evidence="3" id="KW-1185">Reference proteome</keyword>
<dbReference type="Proteomes" id="UP000809349">
    <property type="component" value="Unassembled WGS sequence"/>
</dbReference>
<evidence type="ECO:0000256" key="1">
    <source>
        <dbReference type="SAM" id="MobiDB-lite"/>
    </source>
</evidence>
<dbReference type="EMBL" id="JAFBIL020000003">
    <property type="protein sequence ID" value="MBZ2207327.1"/>
    <property type="molecule type" value="Genomic_DNA"/>
</dbReference>
<dbReference type="RefSeq" id="WP_223467822.1">
    <property type="nucleotide sequence ID" value="NZ_JAFBIL020000003.1"/>
</dbReference>
<evidence type="ECO:0000313" key="2">
    <source>
        <dbReference type="EMBL" id="MBZ2207327.1"/>
    </source>
</evidence>
<comment type="caution">
    <text evidence="2">The sequence shown here is derived from an EMBL/GenBank/DDBJ whole genome shotgun (WGS) entry which is preliminary data.</text>
</comment>
<protein>
    <recommendedName>
        <fullName evidence="4">DUF4169 family protein</fullName>
    </recommendedName>
</protein>
<feature type="compositionally biased region" description="Basic and acidic residues" evidence="1">
    <location>
        <begin position="1"/>
        <end position="35"/>
    </location>
</feature>
<accession>A0ABS7SMS1</accession>
<feature type="region of interest" description="Disordered" evidence="1">
    <location>
        <begin position="1"/>
        <end position="58"/>
    </location>
</feature>
<organism evidence="2 3">
    <name type="scientific">Massilia soli</name>
    <dbReference type="NCBI Taxonomy" id="2792854"/>
    <lineage>
        <taxon>Bacteria</taxon>
        <taxon>Pseudomonadati</taxon>
        <taxon>Pseudomonadota</taxon>
        <taxon>Betaproteobacteria</taxon>
        <taxon>Burkholderiales</taxon>
        <taxon>Oxalobacteraceae</taxon>
        <taxon>Telluria group</taxon>
        <taxon>Massilia</taxon>
    </lineage>
</organism>
<reference evidence="2 3" key="1">
    <citation type="submission" date="2021-01" db="EMBL/GenBank/DDBJ databases">
        <authorList>
            <person name="Ruan W."/>
            <person name="Khan S.A."/>
            <person name="Jeon C.O."/>
        </authorList>
    </citation>
    <scope>NUCLEOTIDE SEQUENCE [LARGE SCALE GENOMIC DNA]</scope>
    <source>
        <strain evidence="2 3">R798</strain>
    </source>
</reference>
<sequence>MTNRIGNKDEAQQRSKQEKLETKRTNIAREAEKKATASAKYRNQVKGQPAPHQSAPPA</sequence>
<name>A0ABS7SMS1_9BURK</name>
<evidence type="ECO:0008006" key="4">
    <source>
        <dbReference type="Google" id="ProtNLM"/>
    </source>
</evidence>